<dbReference type="InterPro" id="IPR037923">
    <property type="entry name" value="HTH-like"/>
</dbReference>
<evidence type="ECO:0000313" key="9">
    <source>
        <dbReference type="Proteomes" id="UP001139054"/>
    </source>
</evidence>
<accession>A0A9X1RH98</accession>
<keyword evidence="1" id="KW-0805">Transcription regulation</keyword>
<dbReference type="SMART" id="SM00342">
    <property type="entry name" value="HTH_ARAC"/>
    <property type="match status" value="1"/>
</dbReference>
<keyword evidence="8" id="KW-1185">Reference proteome</keyword>
<dbReference type="PROSITE" id="PS01124">
    <property type="entry name" value="HTH_ARAC_FAMILY_2"/>
    <property type="match status" value="1"/>
</dbReference>
<dbReference type="InterPro" id="IPR014710">
    <property type="entry name" value="RmlC-like_jellyroll"/>
</dbReference>
<evidence type="ECO:0000256" key="4">
    <source>
        <dbReference type="ARBA" id="ARBA00023163"/>
    </source>
</evidence>
<dbReference type="PROSITE" id="PS00041">
    <property type="entry name" value="HTH_ARAC_FAMILY_1"/>
    <property type="match status" value="1"/>
</dbReference>
<keyword evidence="4" id="KW-0804">Transcription</keyword>
<dbReference type="SUPFAM" id="SSF51215">
    <property type="entry name" value="Regulatory protein AraC"/>
    <property type="match status" value="1"/>
</dbReference>
<dbReference type="Proteomes" id="UP001139012">
    <property type="component" value="Unassembled WGS sequence"/>
</dbReference>
<dbReference type="RefSeq" id="WP_232995599.1">
    <property type="nucleotide sequence ID" value="NZ_JAKLTZ010000021.1"/>
</dbReference>
<comment type="caution">
    <text evidence="6">The sequence shown here is derived from an EMBL/GenBank/DDBJ whole genome shotgun (WGS) entry which is preliminary data.</text>
</comment>
<dbReference type="Pfam" id="PF02311">
    <property type="entry name" value="AraC_binding"/>
    <property type="match status" value="1"/>
</dbReference>
<dbReference type="AlphaFoldDB" id="A0A9X1RH98"/>
<dbReference type="InterPro" id="IPR018060">
    <property type="entry name" value="HTH_AraC"/>
</dbReference>
<evidence type="ECO:0000256" key="2">
    <source>
        <dbReference type="ARBA" id="ARBA00023125"/>
    </source>
</evidence>
<dbReference type="GO" id="GO:0003700">
    <property type="term" value="F:DNA-binding transcription factor activity"/>
    <property type="evidence" value="ECO:0007669"/>
    <property type="project" value="InterPro"/>
</dbReference>
<dbReference type="Gene3D" id="2.60.120.10">
    <property type="entry name" value="Jelly Rolls"/>
    <property type="match status" value="1"/>
</dbReference>
<protein>
    <submittedName>
        <fullName evidence="6">AraC family transcriptional regulator</fullName>
    </submittedName>
</protein>
<dbReference type="Gene3D" id="1.10.10.60">
    <property type="entry name" value="Homeodomain-like"/>
    <property type="match status" value="1"/>
</dbReference>
<sequence>MQKAPAGMDKARFNLYKTRMAGLPQRTLFPESHQYVLPDAAWTRCAFTVLRAGKAITARDHHIARDNYPGQDILYCSAGRGFVVSEGRTSTVERGQLIWIANETSHAHWPDENDPWTVLWVRIDGPDCAAIRRKVFGTGATLATISVPNEIERWFARLFDVLRARDDNVDLALNCLVAELLHLIAAPSSKHGESRLPAPLRAIILKMRQSPERSWHADELASVTGLSAAQTRRLFQGHLQISPRRLLIRERIMMAQKLLLESDAGLGAIAERCGFCDVYHFSREFKRSTGTSPSTWRRAEGR</sequence>
<keyword evidence="3" id="KW-0010">Activator</keyword>
<dbReference type="Pfam" id="PF12833">
    <property type="entry name" value="HTH_18"/>
    <property type="match status" value="1"/>
</dbReference>
<dbReference type="SUPFAM" id="SSF46689">
    <property type="entry name" value="Homeodomain-like"/>
    <property type="match status" value="1"/>
</dbReference>
<dbReference type="Proteomes" id="UP001139054">
    <property type="component" value="Unassembled WGS sequence"/>
</dbReference>
<evidence type="ECO:0000313" key="7">
    <source>
        <dbReference type="EMBL" id="MCG2672769.1"/>
    </source>
</evidence>
<evidence type="ECO:0000256" key="3">
    <source>
        <dbReference type="ARBA" id="ARBA00023159"/>
    </source>
</evidence>
<gene>
    <name evidence="7" type="ORF">L6637_38170</name>
    <name evidence="6" type="ORF">L6654_35755</name>
</gene>
<dbReference type="InterPro" id="IPR018062">
    <property type="entry name" value="HTH_AraC-typ_CS"/>
</dbReference>
<dbReference type="InterPro" id="IPR050204">
    <property type="entry name" value="AraC_XylS_family_regulators"/>
</dbReference>
<organism evidence="6 9">
    <name type="scientific">Bradyrhizobium zhengyangense</name>
    <dbReference type="NCBI Taxonomy" id="2911009"/>
    <lineage>
        <taxon>Bacteria</taxon>
        <taxon>Pseudomonadati</taxon>
        <taxon>Pseudomonadota</taxon>
        <taxon>Alphaproteobacteria</taxon>
        <taxon>Hyphomicrobiales</taxon>
        <taxon>Nitrobacteraceae</taxon>
        <taxon>Bradyrhizobium</taxon>
    </lineage>
</organism>
<reference evidence="6" key="1">
    <citation type="submission" date="2022-01" db="EMBL/GenBank/DDBJ databases">
        <title>Genome sequnece data of strain Bradyrhizobium sp. nov.</title>
        <authorList>
            <person name="Zhang J."/>
        </authorList>
    </citation>
    <scope>NUCLEOTIDE SEQUENCE</scope>
    <source>
        <strain evidence="7">WYCCWR 12774</strain>
        <strain evidence="6">WYCCWR 13023</strain>
    </source>
</reference>
<dbReference type="InterPro" id="IPR003313">
    <property type="entry name" value="AraC-bd"/>
</dbReference>
<evidence type="ECO:0000313" key="6">
    <source>
        <dbReference type="EMBL" id="MCG2631976.1"/>
    </source>
</evidence>
<dbReference type="GO" id="GO:0043565">
    <property type="term" value="F:sequence-specific DNA binding"/>
    <property type="evidence" value="ECO:0007669"/>
    <property type="project" value="InterPro"/>
</dbReference>
<proteinExistence type="predicted"/>
<dbReference type="EMBL" id="JAKLTY010000034">
    <property type="protein sequence ID" value="MCG2631976.1"/>
    <property type="molecule type" value="Genomic_DNA"/>
</dbReference>
<feature type="domain" description="HTH araC/xylS-type" evidence="5">
    <location>
        <begin position="201"/>
        <end position="299"/>
    </location>
</feature>
<evidence type="ECO:0000259" key="5">
    <source>
        <dbReference type="PROSITE" id="PS01124"/>
    </source>
</evidence>
<dbReference type="PANTHER" id="PTHR46796">
    <property type="entry name" value="HTH-TYPE TRANSCRIPTIONAL ACTIVATOR RHAS-RELATED"/>
    <property type="match status" value="1"/>
</dbReference>
<evidence type="ECO:0000313" key="8">
    <source>
        <dbReference type="Proteomes" id="UP001139012"/>
    </source>
</evidence>
<dbReference type="InterPro" id="IPR009057">
    <property type="entry name" value="Homeodomain-like_sf"/>
</dbReference>
<keyword evidence="2" id="KW-0238">DNA-binding</keyword>
<evidence type="ECO:0000256" key="1">
    <source>
        <dbReference type="ARBA" id="ARBA00023015"/>
    </source>
</evidence>
<name>A0A9X1RH98_9BRAD</name>
<dbReference type="PANTHER" id="PTHR46796:SF7">
    <property type="entry name" value="ARAC FAMILY TRANSCRIPTIONAL REGULATOR"/>
    <property type="match status" value="1"/>
</dbReference>
<dbReference type="EMBL" id="JAKLUA010000024">
    <property type="protein sequence ID" value="MCG2672769.1"/>
    <property type="molecule type" value="Genomic_DNA"/>
</dbReference>